<sequence>MSNHHSMRRRATLLAVSALTLLTSGYSHAHQSEDYQYWKQSLRHEFMLLKQGWRPVWRDEFSGRKIKQRNWSHEVNCVGGGNNEKQCYTDRPENSYVKHGKLHIVAREETFSGPGRYDDDPNYDPTDQSVTLPYTSARLRTKNKFDFKYGRVEVRAKLTGGQGMWPAVWMLPTDNVYGGWPNSGEIDILEAVNLGVWPNEVHGTLHYGLAWPQWENHGQTLTTDFNPADDFHVYALEWEEGEIRWYVDGKHYQTQTAEGWYNYIWKGQTEGFDVANFNAPFDEKFHLIMNLATGGDWPGSPDTNWAEDRELVVDYVRVYQCKPRRGYWWFGHRPNKQDCATVDPDVVVNSDAGAPGVNDYLIYDDGVEPVELEHNGASVTQATNPGSWELDPGTVFLNEVVLGDERGNVLDVLFNGTGNVFLSAQNMDQAPEFDTGVQLTGGAGWTNYGEIEFKLRVLDAAADSQFVVKLDSGWPNQGQVVIDTPPSGEWQQVKVKVSDLLANPNPDGGGVNLSNIQNLFVLEYTGTNASIQIDDIRLQCAINTEPEVWQQDQLCGMSPKAAPLVPVGDTLDIYSNGITLWPIYDCCGGVVIAEINDNGDKQLQFSYDNDPNTNTVTFFQSASPADLSNFAGGTLEFDLQVLAQPGNPAADPWMMKVDCVHPCSTGDIPLNQSVEGVLPQTGVWQHYTFNINDLVARGLNLASVDAPLVIFPTWGSQDGATFRLDNVKWTKGDGAGPQLATLPVDFDDTSQIYSFSNFEGGVAEVVVNPLSNSSNVSAQVGRMLKYNGAVYAGSTLALGESIDFSQGTTITMNVLANRSVPVLFKLEGLNVELSQTYSGSGDWEQLSFDFSAVAGAGASGVTLIFDLGVAGDAAGDPGNWTFYFDDIQIGN</sequence>
<dbReference type="InterPro" id="IPR050546">
    <property type="entry name" value="Glycosyl_Hydrlase_16"/>
</dbReference>
<dbReference type="PROSITE" id="PS51762">
    <property type="entry name" value="GH16_2"/>
    <property type="match status" value="1"/>
</dbReference>
<dbReference type="CDD" id="cd08023">
    <property type="entry name" value="GH16_laminarinase_like"/>
    <property type="match status" value="1"/>
</dbReference>
<reference evidence="4" key="1">
    <citation type="journal article" date="2014" name="Int. J. Syst. Evol. Microbiol.">
        <title>Complete genome sequence of Corynebacterium casei LMG S-19264T (=DSM 44701T), isolated from a smear-ripened cheese.</title>
        <authorList>
            <consortium name="US DOE Joint Genome Institute (JGI-PGF)"/>
            <person name="Walter F."/>
            <person name="Albersmeier A."/>
            <person name="Kalinowski J."/>
            <person name="Ruckert C."/>
        </authorList>
    </citation>
    <scope>NUCLEOTIDE SEQUENCE</scope>
    <source>
        <strain evidence="4">KCTC 12711</strain>
    </source>
</reference>
<comment type="similarity">
    <text evidence="1">Belongs to the glycosyl hydrolase 16 family.</text>
</comment>
<reference evidence="4" key="2">
    <citation type="submission" date="2020-09" db="EMBL/GenBank/DDBJ databases">
        <authorList>
            <person name="Sun Q."/>
            <person name="Kim S."/>
        </authorList>
    </citation>
    <scope>NUCLEOTIDE SEQUENCE</scope>
    <source>
        <strain evidence="4">KCTC 12711</strain>
    </source>
</reference>
<keyword evidence="5" id="KW-1185">Reference proteome</keyword>
<feature type="domain" description="GH16" evidence="3">
    <location>
        <begin position="49"/>
        <end position="324"/>
    </location>
</feature>
<dbReference type="InterPro" id="IPR008979">
    <property type="entry name" value="Galactose-bd-like_sf"/>
</dbReference>
<dbReference type="SUPFAM" id="SSF49785">
    <property type="entry name" value="Galactose-binding domain-like"/>
    <property type="match status" value="2"/>
</dbReference>
<dbReference type="PANTHER" id="PTHR10963">
    <property type="entry name" value="GLYCOSYL HYDROLASE-RELATED"/>
    <property type="match status" value="1"/>
</dbReference>
<comment type="caution">
    <text evidence="4">The sequence shown here is derived from an EMBL/GenBank/DDBJ whole genome shotgun (WGS) entry which is preliminary data.</text>
</comment>
<evidence type="ECO:0000256" key="2">
    <source>
        <dbReference type="SAM" id="SignalP"/>
    </source>
</evidence>
<dbReference type="InterPro" id="IPR013320">
    <property type="entry name" value="ConA-like_dom_sf"/>
</dbReference>
<dbReference type="Gene3D" id="2.60.120.200">
    <property type="match status" value="1"/>
</dbReference>
<dbReference type="Gene3D" id="2.60.120.430">
    <property type="entry name" value="Galactose-binding lectin"/>
    <property type="match status" value="2"/>
</dbReference>
<evidence type="ECO:0000256" key="1">
    <source>
        <dbReference type="ARBA" id="ARBA00006865"/>
    </source>
</evidence>
<keyword evidence="2" id="KW-0732">Signal</keyword>
<dbReference type="Pfam" id="PF00722">
    <property type="entry name" value="Glyco_hydro_16"/>
    <property type="match status" value="1"/>
</dbReference>
<dbReference type="PANTHER" id="PTHR10963:SF55">
    <property type="entry name" value="GLYCOSIDE HYDROLASE FAMILY 16 PROTEIN"/>
    <property type="match status" value="1"/>
</dbReference>
<evidence type="ECO:0000313" key="5">
    <source>
        <dbReference type="Proteomes" id="UP000614811"/>
    </source>
</evidence>
<gene>
    <name evidence="4" type="ORF">GCM10008090_23810</name>
</gene>
<feature type="chain" id="PRO_5037366225" description="GH16 domain-containing protein" evidence="2">
    <location>
        <begin position="30"/>
        <end position="891"/>
    </location>
</feature>
<dbReference type="EMBL" id="BMXA01000004">
    <property type="protein sequence ID" value="GHA13320.1"/>
    <property type="molecule type" value="Genomic_DNA"/>
</dbReference>
<dbReference type="RefSeq" id="WP_189401416.1">
    <property type="nucleotide sequence ID" value="NZ_BMXA01000004.1"/>
</dbReference>
<dbReference type="Proteomes" id="UP000614811">
    <property type="component" value="Unassembled WGS sequence"/>
</dbReference>
<dbReference type="AlphaFoldDB" id="A0A918VPR5"/>
<dbReference type="InterPro" id="IPR000757">
    <property type="entry name" value="Beta-glucanase-like"/>
</dbReference>
<dbReference type="GO" id="GO:0004553">
    <property type="term" value="F:hydrolase activity, hydrolyzing O-glycosyl compounds"/>
    <property type="evidence" value="ECO:0007669"/>
    <property type="project" value="InterPro"/>
</dbReference>
<accession>A0A918VPR5</accession>
<evidence type="ECO:0000259" key="3">
    <source>
        <dbReference type="PROSITE" id="PS51762"/>
    </source>
</evidence>
<protein>
    <recommendedName>
        <fullName evidence="3">GH16 domain-containing protein</fullName>
    </recommendedName>
</protein>
<dbReference type="SUPFAM" id="SSF49899">
    <property type="entry name" value="Concanavalin A-like lectins/glucanases"/>
    <property type="match status" value="1"/>
</dbReference>
<proteinExistence type="inferred from homology"/>
<feature type="signal peptide" evidence="2">
    <location>
        <begin position="1"/>
        <end position="29"/>
    </location>
</feature>
<name>A0A918VPR5_9GAMM</name>
<dbReference type="GO" id="GO:0005975">
    <property type="term" value="P:carbohydrate metabolic process"/>
    <property type="evidence" value="ECO:0007669"/>
    <property type="project" value="InterPro"/>
</dbReference>
<evidence type="ECO:0000313" key="4">
    <source>
        <dbReference type="EMBL" id="GHA13320.1"/>
    </source>
</evidence>
<dbReference type="Gene3D" id="2.60.120.260">
    <property type="entry name" value="Galactose-binding domain-like"/>
    <property type="match status" value="1"/>
</dbReference>
<organism evidence="4 5">
    <name type="scientific">Arenicella chitinivorans</name>
    <dbReference type="NCBI Taxonomy" id="1329800"/>
    <lineage>
        <taxon>Bacteria</taxon>
        <taxon>Pseudomonadati</taxon>
        <taxon>Pseudomonadota</taxon>
        <taxon>Gammaproteobacteria</taxon>
        <taxon>Arenicellales</taxon>
        <taxon>Arenicellaceae</taxon>
        <taxon>Arenicella</taxon>
    </lineage>
</organism>